<reference evidence="1 2" key="2">
    <citation type="submission" date="2018-11" db="EMBL/GenBank/DDBJ databases">
        <authorList>
            <consortium name="Pathogen Informatics"/>
        </authorList>
    </citation>
    <scope>NUCLEOTIDE SEQUENCE [LARGE SCALE GENOMIC DNA]</scope>
</reference>
<name>A0A0N4Y974_NIPBR</name>
<reference evidence="3" key="1">
    <citation type="submission" date="2017-02" db="UniProtKB">
        <authorList>
            <consortium name="WormBaseParasite"/>
        </authorList>
    </citation>
    <scope>IDENTIFICATION</scope>
</reference>
<organism evidence="3">
    <name type="scientific">Nippostrongylus brasiliensis</name>
    <name type="common">Rat hookworm</name>
    <dbReference type="NCBI Taxonomy" id="27835"/>
    <lineage>
        <taxon>Eukaryota</taxon>
        <taxon>Metazoa</taxon>
        <taxon>Ecdysozoa</taxon>
        <taxon>Nematoda</taxon>
        <taxon>Chromadorea</taxon>
        <taxon>Rhabditida</taxon>
        <taxon>Rhabditina</taxon>
        <taxon>Rhabditomorpha</taxon>
        <taxon>Strongyloidea</taxon>
        <taxon>Heligmosomidae</taxon>
        <taxon>Nippostrongylus</taxon>
    </lineage>
</organism>
<dbReference type="Proteomes" id="UP000271162">
    <property type="component" value="Unassembled WGS sequence"/>
</dbReference>
<evidence type="ECO:0000313" key="2">
    <source>
        <dbReference type="Proteomes" id="UP000271162"/>
    </source>
</evidence>
<dbReference type="AlphaFoldDB" id="A0A0N4Y974"/>
<proteinExistence type="predicted"/>
<dbReference type="WBParaSite" id="NBR_0001283701-mRNA-1">
    <property type="protein sequence ID" value="NBR_0001283701-mRNA-1"/>
    <property type="gene ID" value="NBR_0001283701"/>
</dbReference>
<gene>
    <name evidence="1" type="ORF">NBR_LOCUS12838</name>
</gene>
<keyword evidence="2" id="KW-1185">Reference proteome</keyword>
<sequence length="206" mass="23276">MTSLIGTMASELLCRFVSMDETLDVKDWLVLGDDVLLMGYHIKEKVAASRIEQFGLIAKDPPIANCTGMFLQRTYEYGFTMMSFGRAVRQCFYANPWIERSQFTDPQSLAHSWLQATSRVPSRTVRPLMLRQTAGEMARYYELLTTDSGHGGLGTLDTHIVRDNITTIRTKVEDVKYPVSIDAIDFKVSHLKGAMLCLRMAIHTTV</sequence>
<evidence type="ECO:0000313" key="1">
    <source>
        <dbReference type="EMBL" id="VDL76427.1"/>
    </source>
</evidence>
<accession>A0A0N4Y974</accession>
<evidence type="ECO:0000313" key="3">
    <source>
        <dbReference type="WBParaSite" id="NBR_0001283701-mRNA-1"/>
    </source>
</evidence>
<dbReference type="EMBL" id="UYSL01020873">
    <property type="protein sequence ID" value="VDL76427.1"/>
    <property type="molecule type" value="Genomic_DNA"/>
</dbReference>
<protein>
    <submittedName>
        <fullName evidence="3">RNA-dependent RNA polymerase</fullName>
    </submittedName>
</protein>